<gene>
    <name evidence="4" type="primary">metAS</name>
    <name evidence="6" type="ORF">FM042_01240</name>
</gene>
<feature type="site" description="Important for acyl-CoA specificity" evidence="4">
    <location>
        <position position="105"/>
    </location>
</feature>
<keyword evidence="1 4" id="KW-0028">Amino-acid biosynthesis</keyword>
<protein>
    <recommendedName>
        <fullName evidence="4">Homoserine O-succinyltransferase</fullName>
        <shortName evidence="4">HST</shortName>
        <ecNumber evidence="4">2.3.1.46</ecNumber>
    </recommendedName>
    <alternativeName>
        <fullName evidence="4">Homoserine transsuccinylase</fullName>
        <shortName evidence="4">HTS</shortName>
    </alternativeName>
</protein>
<dbReference type="GO" id="GO:0009086">
    <property type="term" value="P:methionine biosynthetic process"/>
    <property type="evidence" value="ECO:0007669"/>
    <property type="project" value="UniProtKB-UniRule"/>
</dbReference>
<dbReference type="Pfam" id="PF04204">
    <property type="entry name" value="HTS"/>
    <property type="match status" value="1"/>
</dbReference>
<dbReference type="RefSeq" id="WP_143233940.1">
    <property type="nucleotide sequence ID" value="NZ_VJWL01000001.1"/>
</dbReference>
<evidence type="ECO:0000256" key="3">
    <source>
        <dbReference type="ARBA" id="ARBA00023315"/>
    </source>
</evidence>
<evidence type="ECO:0000313" key="6">
    <source>
        <dbReference type="EMBL" id="TRW49518.1"/>
    </source>
</evidence>
<comment type="subcellular location">
    <subcellularLocation>
        <location evidence="4">Cytoplasm</location>
    </subcellularLocation>
</comment>
<evidence type="ECO:0000256" key="5">
    <source>
        <dbReference type="PIRSR" id="PIRSR000450-1"/>
    </source>
</evidence>
<dbReference type="InterPro" id="IPR029062">
    <property type="entry name" value="Class_I_gatase-like"/>
</dbReference>
<dbReference type="EMBL" id="VJWL01000001">
    <property type="protein sequence ID" value="TRW49518.1"/>
    <property type="molecule type" value="Genomic_DNA"/>
</dbReference>
<name>A0A552X391_9GAMM</name>
<feature type="active site" evidence="4">
    <location>
        <position position="230"/>
    </location>
</feature>
<dbReference type="SUPFAM" id="SSF52317">
    <property type="entry name" value="Class I glutamine amidotransferase-like"/>
    <property type="match status" value="1"/>
</dbReference>
<dbReference type="OrthoDB" id="9772423at2"/>
<dbReference type="PANTHER" id="PTHR20919:SF0">
    <property type="entry name" value="HOMOSERINE O-SUCCINYLTRANSFERASE"/>
    <property type="match status" value="1"/>
</dbReference>
<keyword evidence="7" id="KW-1185">Reference proteome</keyword>
<organism evidence="6 7">
    <name type="scientific">Aliidiomarina halalkaliphila</name>
    <dbReference type="NCBI Taxonomy" id="2593535"/>
    <lineage>
        <taxon>Bacteria</taxon>
        <taxon>Pseudomonadati</taxon>
        <taxon>Pseudomonadota</taxon>
        <taxon>Gammaproteobacteria</taxon>
        <taxon>Alteromonadales</taxon>
        <taxon>Idiomarinaceae</taxon>
        <taxon>Aliidiomarina</taxon>
    </lineage>
</organism>
<reference evidence="6 7" key="1">
    <citation type="submission" date="2019-07" db="EMBL/GenBank/DDBJ databases">
        <authorList>
            <person name="Yang M."/>
            <person name="Zhao D."/>
            <person name="Xiang H."/>
        </authorList>
    </citation>
    <scope>NUCLEOTIDE SEQUENCE [LARGE SCALE GENOMIC DNA]</scope>
    <source>
        <strain evidence="6 7">IM1326</strain>
    </source>
</reference>
<dbReference type="GO" id="GO:0008899">
    <property type="term" value="F:homoserine O-succinyltransferase activity"/>
    <property type="evidence" value="ECO:0007669"/>
    <property type="project" value="UniProtKB-EC"/>
</dbReference>
<feature type="binding site" evidence="4">
    <location>
        <position position="185"/>
    </location>
    <ligand>
        <name>substrate</name>
    </ligand>
</feature>
<evidence type="ECO:0000256" key="1">
    <source>
        <dbReference type="ARBA" id="ARBA00022605"/>
    </source>
</evidence>
<feature type="binding site" evidence="4">
    <location>
        <position position="157"/>
    </location>
    <ligand>
        <name>substrate</name>
    </ligand>
</feature>
<dbReference type="GO" id="GO:0004414">
    <property type="term" value="F:homoserine O-acetyltransferase activity"/>
    <property type="evidence" value="ECO:0007669"/>
    <property type="project" value="UniProtKB-UniRule"/>
</dbReference>
<comment type="caution">
    <text evidence="6">The sequence shown here is derived from an EMBL/GenBank/DDBJ whole genome shotgun (WGS) entry which is preliminary data.</text>
</comment>
<evidence type="ECO:0000256" key="4">
    <source>
        <dbReference type="HAMAP-Rule" id="MF_00295"/>
    </source>
</evidence>
<dbReference type="AlphaFoldDB" id="A0A552X391"/>
<dbReference type="UniPathway" id="UPA00051">
    <property type="reaction ID" value="UER00075"/>
</dbReference>
<comment type="similarity">
    <text evidence="4">Belongs to the MetA family.</text>
</comment>
<evidence type="ECO:0000256" key="2">
    <source>
        <dbReference type="ARBA" id="ARBA00022679"/>
    </source>
</evidence>
<dbReference type="PANTHER" id="PTHR20919">
    <property type="entry name" value="HOMOSERINE O-SUCCINYLTRANSFERASE"/>
    <property type="match status" value="1"/>
</dbReference>
<feature type="site" description="Important for substrate specificity" evidence="4">
    <location>
        <position position="185"/>
    </location>
</feature>
<proteinExistence type="inferred from homology"/>
<evidence type="ECO:0000313" key="7">
    <source>
        <dbReference type="Proteomes" id="UP000320359"/>
    </source>
</evidence>
<dbReference type="HAMAP" id="MF_00295">
    <property type="entry name" value="MetA_acyltransf"/>
    <property type="match status" value="1"/>
</dbReference>
<dbReference type="Gene3D" id="3.40.50.880">
    <property type="match status" value="1"/>
</dbReference>
<comment type="function">
    <text evidence="4">Transfers a succinyl group from succinyl-CoA to L-homoserine, forming succinyl-L-homoserine.</text>
</comment>
<dbReference type="EC" id="2.3.1.46" evidence="4"/>
<sequence length="287" mass="33493">MPVILHRALPVIQTLQDEGLDIRFAPHERGAIKLGFLNLMPEKESTERHWLRLLARTGLSIEVHLLKLKQWTPKTTSPQHMERYYEDWDSRIDLDGLMITGAPLGKFDYEQVDYWHELRDIFDNASLDYNSVLYLCWAANAAFHHHYGIPRAQRSHKLSGVYEHRVMRKHPITASIHRDVKFPHSRYAEARQNQLYAHPELRVLVDSRKAGAFAVVDPVRKRLFILGHPEYEADTLHLEFERDKSNGKEPLPPEYYYENDEPGALPSPDWQAHGAATLKNWIEHWVG</sequence>
<feature type="active site" description="Acyl-thioester intermediate" evidence="4 5">
    <location>
        <position position="136"/>
    </location>
</feature>
<keyword evidence="4" id="KW-0486">Methionine biosynthesis</keyword>
<feature type="binding site" evidence="4">
    <location>
        <position position="242"/>
    </location>
    <ligand>
        <name>substrate</name>
    </ligand>
</feature>
<keyword evidence="3 4" id="KW-0012">Acyltransferase</keyword>
<dbReference type="Proteomes" id="UP000320359">
    <property type="component" value="Unassembled WGS sequence"/>
</dbReference>
<dbReference type="GO" id="GO:0005737">
    <property type="term" value="C:cytoplasm"/>
    <property type="evidence" value="ECO:0007669"/>
    <property type="project" value="UniProtKB-SubCell"/>
</dbReference>
<dbReference type="PIRSF" id="PIRSF000450">
    <property type="entry name" value="H_ser_succinyltr"/>
    <property type="match status" value="1"/>
</dbReference>
<feature type="active site" description="Proton acceptor" evidence="4">
    <location>
        <position position="228"/>
    </location>
</feature>
<dbReference type="InterPro" id="IPR033752">
    <property type="entry name" value="MetA_family"/>
</dbReference>
<comment type="pathway">
    <text evidence="4">Amino-acid biosynthesis; L-methionine biosynthesis via de novo pathway; O-succinyl-L-homoserine from L-homoserine: step 1/1.</text>
</comment>
<accession>A0A552X391</accession>
<keyword evidence="2 4" id="KW-0808">Transferase</keyword>
<comment type="caution">
    <text evidence="4">Lacks conserved residue(s) required for the propagation of feature annotation.</text>
</comment>
<keyword evidence="4" id="KW-0963">Cytoplasm</keyword>
<comment type="catalytic activity">
    <reaction evidence="4">
        <text>L-homoserine + succinyl-CoA = O-succinyl-L-homoserine + CoA</text>
        <dbReference type="Rhea" id="RHEA:22008"/>
        <dbReference type="ChEBI" id="CHEBI:57287"/>
        <dbReference type="ChEBI" id="CHEBI:57292"/>
        <dbReference type="ChEBI" id="CHEBI:57476"/>
        <dbReference type="ChEBI" id="CHEBI:57661"/>
        <dbReference type="EC" id="2.3.1.46"/>
    </reaction>
</comment>